<evidence type="ECO:0000313" key="1">
    <source>
        <dbReference type="EMBL" id="KAJ7411014.1"/>
    </source>
</evidence>
<accession>A0ABQ9CYC1</accession>
<reference evidence="1" key="1">
    <citation type="submission" date="2019-10" db="EMBL/GenBank/DDBJ databases">
        <authorList>
            <person name="Soares A.E.R."/>
            <person name="Aleixo A."/>
            <person name="Schneider P."/>
            <person name="Miyaki C.Y."/>
            <person name="Schneider M.P."/>
            <person name="Mello C."/>
            <person name="Vasconcelos A.T.R."/>
        </authorList>
    </citation>
    <scope>NUCLEOTIDE SEQUENCE</scope>
    <source>
        <tissue evidence="1">Muscle</tissue>
    </source>
</reference>
<dbReference type="Proteomes" id="UP001145742">
    <property type="component" value="Unassembled WGS sequence"/>
</dbReference>
<keyword evidence="2" id="KW-1185">Reference proteome</keyword>
<comment type="caution">
    <text evidence="1">The sequence shown here is derived from an EMBL/GenBank/DDBJ whole genome shotgun (WGS) entry which is preliminary data.</text>
</comment>
<organism evidence="1 2">
    <name type="scientific">Willisornis vidua</name>
    <name type="common">Xingu scale-backed antbird</name>
    <dbReference type="NCBI Taxonomy" id="1566151"/>
    <lineage>
        <taxon>Eukaryota</taxon>
        <taxon>Metazoa</taxon>
        <taxon>Chordata</taxon>
        <taxon>Craniata</taxon>
        <taxon>Vertebrata</taxon>
        <taxon>Euteleostomi</taxon>
        <taxon>Archelosauria</taxon>
        <taxon>Archosauria</taxon>
        <taxon>Dinosauria</taxon>
        <taxon>Saurischia</taxon>
        <taxon>Theropoda</taxon>
        <taxon>Coelurosauria</taxon>
        <taxon>Aves</taxon>
        <taxon>Neognathae</taxon>
        <taxon>Neoaves</taxon>
        <taxon>Telluraves</taxon>
        <taxon>Australaves</taxon>
        <taxon>Passeriformes</taxon>
        <taxon>Thamnophilidae</taxon>
        <taxon>Willisornis</taxon>
    </lineage>
</organism>
<sequence length="304" mass="33517">MTTTYLFLRTEEFPQCELAVQEVQTQPAIPITGIAHQLLENTCIWTDWHMAKTHFAPKVLASVLALHDKKDIEVLECVKRRTAELMKGLEHKSEEKQLRELEVFGLEIRRLRSNLTSLCDFLKGDCSQIGTGLFSQPMSIHGSAEILLQPMEDPTPKGGCNPMGRLCWSRLLAGPVSLGERSRLLAGLVTLCGTYAGAACVPEGLTLEGRPRQEQFEKNCNPHGKDYAGAVLGGLSPVGRNPALEQQTVAEVAADKNADAHIICSLVYQGNDRIQAIASCYASFNDVYIIWIDTPVRDGLKRSK</sequence>
<protein>
    <submittedName>
        <fullName evidence="1">Uncharacterized protein</fullName>
    </submittedName>
</protein>
<gene>
    <name evidence="1" type="ORF">WISP_104947</name>
</gene>
<evidence type="ECO:0000313" key="2">
    <source>
        <dbReference type="Proteomes" id="UP001145742"/>
    </source>
</evidence>
<dbReference type="EMBL" id="WHWB01034367">
    <property type="protein sequence ID" value="KAJ7411014.1"/>
    <property type="molecule type" value="Genomic_DNA"/>
</dbReference>
<name>A0ABQ9CYC1_9PASS</name>
<proteinExistence type="predicted"/>